<keyword evidence="3" id="KW-1185">Reference proteome</keyword>
<protein>
    <recommendedName>
        <fullName evidence="4">DUF1570 domain-containing protein</fullName>
    </recommendedName>
</protein>
<accession>A0A2T4HRB0</accession>
<sequence>MALLAAGLSSGTAHAAWLKAETEHFRIYSEGGEAQLRTFASKLEDYDRILRLVTGTKLPPAPGKLDIYLVGSNADLRQVRPVSASVAGFYSATPGAIAAFAIRRDRGGLDGDEVLQHEYTHHFMLQYYPMGYPAWYVEGFAEYMMTADILEKEFHVGRYNAGRGYMLVNAPWLPVQRILDGNAEGLNSLQMAQFYAQSWLITHWMFGQKKHLQLKRYLAARNSGEDSQAVFQREFGMNYAEFTKALKTYVSRPLTYLKIGRPEDWGPASVTITALPKSADDLLLPGAGISLGIDEERGRPMLARVRKAAAAFPGDRLAMATQAEIELDVGDVATGRTLAEKLVAGEGAQDARALFLRGYADLSAARKLEGQARAPLYDSARKWFVRAFKADKYYVPALWAYVETRSLEPLSDNDLNVLLEAQRLAPQVDELRGSAAVALMQKRYFDEAARMIEPLAADPHGGGSAARARALLAMAKKREPLSGAVQSWEGLATTAEADAGDEGTDKSPAPQDKAKAPPAG</sequence>
<evidence type="ECO:0000313" key="2">
    <source>
        <dbReference type="EMBL" id="PTD18324.1"/>
    </source>
</evidence>
<gene>
    <name evidence="2" type="ORF">CV103_15565</name>
</gene>
<dbReference type="RefSeq" id="WP_107395463.1">
    <property type="nucleotide sequence ID" value="NZ_PHHF01000065.1"/>
</dbReference>
<comment type="caution">
    <text evidence="2">The sequence shown here is derived from an EMBL/GenBank/DDBJ whole genome shotgun (WGS) entry which is preliminary data.</text>
</comment>
<dbReference type="AlphaFoldDB" id="A0A2T4HRB0"/>
<feature type="region of interest" description="Disordered" evidence="1">
    <location>
        <begin position="480"/>
        <end position="520"/>
    </location>
</feature>
<evidence type="ECO:0008006" key="4">
    <source>
        <dbReference type="Google" id="ProtNLM"/>
    </source>
</evidence>
<proteinExistence type="predicted"/>
<feature type="compositionally biased region" description="Low complexity" evidence="1">
    <location>
        <begin position="506"/>
        <end position="520"/>
    </location>
</feature>
<organism evidence="2 3">
    <name type="scientific">Edaphosphingomonas fennica</name>
    <dbReference type="NCBI Taxonomy" id="114404"/>
    <lineage>
        <taxon>Bacteria</taxon>
        <taxon>Pseudomonadati</taxon>
        <taxon>Pseudomonadota</taxon>
        <taxon>Alphaproteobacteria</taxon>
        <taxon>Sphingomonadales</taxon>
        <taxon>Rhizorhabdaceae</taxon>
        <taxon>Edaphosphingomonas</taxon>
    </lineage>
</organism>
<reference evidence="2 3" key="1">
    <citation type="submission" date="2017-11" db="EMBL/GenBank/DDBJ databases">
        <title>Sphingomonas oleivorans sp. nov., isolated from oil-contaminated soil.</title>
        <authorList>
            <person name="Wang L."/>
            <person name="Chen L."/>
        </authorList>
    </citation>
    <scope>NUCLEOTIDE SEQUENCE [LARGE SCALE GENOMIC DNA]</scope>
    <source>
        <strain evidence="2 3">K101</strain>
    </source>
</reference>
<dbReference type="EMBL" id="PHHF01000065">
    <property type="protein sequence ID" value="PTD18324.1"/>
    <property type="molecule type" value="Genomic_DNA"/>
</dbReference>
<evidence type="ECO:0000256" key="1">
    <source>
        <dbReference type="SAM" id="MobiDB-lite"/>
    </source>
</evidence>
<evidence type="ECO:0000313" key="3">
    <source>
        <dbReference type="Proteomes" id="UP000241206"/>
    </source>
</evidence>
<name>A0A2T4HRB0_9SPHN</name>
<dbReference type="Proteomes" id="UP000241206">
    <property type="component" value="Unassembled WGS sequence"/>
</dbReference>